<accession>A0A423X9W6</accession>
<dbReference type="Proteomes" id="UP000283895">
    <property type="component" value="Unassembled WGS sequence"/>
</dbReference>
<evidence type="ECO:0000313" key="3">
    <source>
        <dbReference type="Proteomes" id="UP000283895"/>
    </source>
</evidence>
<feature type="compositionally biased region" description="Polar residues" evidence="1">
    <location>
        <begin position="252"/>
        <end position="279"/>
    </location>
</feature>
<sequence length="611" mass="66026">MPRPTRARAAAARRGGETSSVAAPAPAKTVVEPTRSDEASDNIYGVSDREIEHQKKTRAATRARATPSERSFMTTRSTRSRTTNAGNATNAKALEDSRTRRDAAMSMLDNLTSTTNDMPDGSEMVVSPVVEAGRNTQMDASSLLGPGTATGINLSGLEINDSEIFGNLDSSFDASRADGRDESSSMGHQTGTRSADTSAFNVDVFRRQPRRRRQSSIVSREDAPIRPSSRGPTTPGLSSKFNLGNFKRRQRQPSILLSSAQKATSVQRSRATSQASENAVESEGEDESFLPEAEGTPVRPSRGRLSATRVADEEDGTETRSRKRKSAESHEVEAAKRRAVEQEEALHQSIEMDDASSPPSILDRTPELDDDSVLAPPASDSGSEGSPAMWPSLKNLGKKRHAPAAPRHQRTPELDDDESDLSEPPSLTHSPNPKAGGSGPKNKGKAAQRQESPKISTADLEALLPRRRRKVRRGGEGSEDEEAGSGRDVYDVPSQPKVSKKKTARPLNGSSKANGTVSAKPTAVPARRKTRHTYGSRVFDKENTVEGDSIEVDREASMPVDDSVFEADTTTASLDLAEELKAASKKFKEVDKWELDFEEVVESSSPLPEGR</sequence>
<dbReference type="AlphaFoldDB" id="A0A423X9W6"/>
<evidence type="ECO:0000313" key="2">
    <source>
        <dbReference type="EMBL" id="ROW12640.1"/>
    </source>
</evidence>
<feature type="compositionally biased region" description="Polar residues" evidence="1">
    <location>
        <begin position="230"/>
        <end position="242"/>
    </location>
</feature>
<feature type="compositionally biased region" description="Low complexity" evidence="1">
    <location>
        <begin position="62"/>
        <end position="91"/>
    </location>
</feature>
<comment type="caution">
    <text evidence="2">The sequence shown here is derived from an EMBL/GenBank/DDBJ whole genome shotgun (WGS) entry which is preliminary data.</text>
</comment>
<proteinExistence type="predicted"/>
<evidence type="ECO:0000256" key="1">
    <source>
        <dbReference type="SAM" id="MobiDB-lite"/>
    </source>
</evidence>
<reference evidence="2 3" key="1">
    <citation type="submission" date="2015-09" db="EMBL/GenBank/DDBJ databases">
        <title>Host preference determinants of Valsa canker pathogens revealed by comparative genomics.</title>
        <authorList>
            <person name="Yin Z."/>
            <person name="Huang L."/>
        </authorList>
    </citation>
    <scope>NUCLEOTIDE SEQUENCE [LARGE SCALE GENOMIC DNA]</scope>
    <source>
        <strain evidence="2 3">03-1</strain>
    </source>
</reference>
<dbReference type="EMBL" id="LKEA01000001">
    <property type="protein sequence ID" value="ROW12640.1"/>
    <property type="molecule type" value="Genomic_DNA"/>
</dbReference>
<feature type="compositionally biased region" description="Polar residues" evidence="1">
    <location>
        <begin position="184"/>
        <end position="200"/>
    </location>
</feature>
<protein>
    <submittedName>
        <fullName evidence="2">Uncharacterized protein</fullName>
    </submittedName>
</protein>
<feature type="compositionally biased region" description="Polar residues" evidence="1">
    <location>
        <begin position="508"/>
        <end position="519"/>
    </location>
</feature>
<feature type="compositionally biased region" description="Acidic residues" evidence="1">
    <location>
        <begin position="280"/>
        <end position="289"/>
    </location>
</feature>
<name>A0A423X9W6_9PEZI</name>
<dbReference type="STRING" id="356882.A0A423X9W6"/>
<feature type="compositionally biased region" description="Basic and acidic residues" evidence="1">
    <location>
        <begin position="326"/>
        <end position="346"/>
    </location>
</feature>
<keyword evidence="3" id="KW-1185">Reference proteome</keyword>
<dbReference type="OrthoDB" id="5423493at2759"/>
<feature type="region of interest" description="Disordered" evidence="1">
    <location>
        <begin position="175"/>
        <end position="557"/>
    </location>
</feature>
<organism evidence="2 3">
    <name type="scientific">Cytospora schulzeri</name>
    <dbReference type="NCBI Taxonomy" id="448051"/>
    <lineage>
        <taxon>Eukaryota</taxon>
        <taxon>Fungi</taxon>
        <taxon>Dikarya</taxon>
        <taxon>Ascomycota</taxon>
        <taxon>Pezizomycotina</taxon>
        <taxon>Sordariomycetes</taxon>
        <taxon>Sordariomycetidae</taxon>
        <taxon>Diaporthales</taxon>
        <taxon>Cytosporaceae</taxon>
        <taxon>Cytospora</taxon>
    </lineage>
</organism>
<feature type="region of interest" description="Disordered" evidence="1">
    <location>
        <begin position="1"/>
        <end position="99"/>
    </location>
</feature>
<gene>
    <name evidence="2" type="ORF">VMCG_00586</name>
</gene>